<keyword evidence="7 8" id="KW-0472">Membrane</keyword>
<evidence type="ECO:0000256" key="7">
    <source>
        <dbReference type="ARBA" id="ARBA00023136"/>
    </source>
</evidence>
<evidence type="ECO:0000313" key="10">
    <source>
        <dbReference type="Proteomes" id="UP000051010"/>
    </source>
</evidence>
<comment type="subcellular location">
    <subcellularLocation>
        <location evidence="1 8">Cell membrane</location>
        <topology evidence="1 8">Multi-pass membrane protein</topology>
    </subcellularLocation>
</comment>
<comment type="similarity">
    <text evidence="2 8">Belongs to the 4-toluene sulfonate uptake permease (TSUP) (TC 2.A.102) family.</text>
</comment>
<dbReference type="PATRIC" id="fig|1423786.4.peg.556"/>
<dbReference type="Pfam" id="PF01925">
    <property type="entry name" value="TauE"/>
    <property type="match status" value="1"/>
</dbReference>
<organism evidence="9 10">
    <name type="scientific">Lentilactobacillus parafarraginis DSM 18390 = JCM 14109</name>
    <dbReference type="NCBI Taxonomy" id="1423786"/>
    <lineage>
        <taxon>Bacteria</taxon>
        <taxon>Bacillati</taxon>
        <taxon>Bacillota</taxon>
        <taxon>Bacilli</taxon>
        <taxon>Lactobacillales</taxon>
        <taxon>Lactobacillaceae</taxon>
        <taxon>Lentilactobacillus</taxon>
    </lineage>
</organism>
<dbReference type="PANTHER" id="PTHR30269">
    <property type="entry name" value="TRANSMEMBRANE PROTEIN YFCA"/>
    <property type="match status" value="1"/>
</dbReference>
<evidence type="ECO:0000256" key="5">
    <source>
        <dbReference type="ARBA" id="ARBA00022692"/>
    </source>
</evidence>
<evidence type="ECO:0000256" key="3">
    <source>
        <dbReference type="ARBA" id="ARBA00022448"/>
    </source>
</evidence>
<feature type="transmembrane region" description="Helical" evidence="8">
    <location>
        <begin position="32"/>
        <end position="58"/>
    </location>
</feature>
<keyword evidence="4 8" id="KW-1003">Cell membrane</keyword>
<evidence type="ECO:0000256" key="1">
    <source>
        <dbReference type="ARBA" id="ARBA00004651"/>
    </source>
</evidence>
<dbReference type="InterPro" id="IPR052017">
    <property type="entry name" value="TSUP"/>
</dbReference>
<evidence type="ECO:0000313" key="9">
    <source>
        <dbReference type="EMBL" id="KRM44408.1"/>
    </source>
</evidence>
<reference evidence="9 10" key="1">
    <citation type="journal article" date="2015" name="Genome Announc.">
        <title>Expanding the biotechnology potential of lactobacilli through comparative genomics of 213 strains and associated genera.</title>
        <authorList>
            <person name="Sun Z."/>
            <person name="Harris H.M."/>
            <person name="McCann A."/>
            <person name="Guo C."/>
            <person name="Argimon S."/>
            <person name="Zhang W."/>
            <person name="Yang X."/>
            <person name="Jeffery I.B."/>
            <person name="Cooney J.C."/>
            <person name="Kagawa T.F."/>
            <person name="Liu W."/>
            <person name="Song Y."/>
            <person name="Salvetti E."/>
            <person name="Wrobel A."/>
            <person name="Rasinkangas P."/>
            <person name="Parkhill J."/>
            <person name="Rea M.C."/>
            <person name="O'Sullivan O."/>
            <person name="Ritari J."/>
            <person name="Douillard F.P."/>
            <person name="Paul Ross R."/>
            <person name="Yang R."/>
            <person name="Briner A.E."/>
            <person name="Felis G.E."/>
            <person name="de Vos W.M."/>
            <person name="Barrangou R."/>
            <person name="Klaenhammer T.R."/>
            <person name="Caufield P.W."/>
            <person name="Cui Y."/>
            <person name="Zhang H."/>
            <person name="O'Toole P.W."/>
        </authorList>
    </citation>
    <scope>NUCLEOTIDE SEQUENCE [LARGE SCALE GENOMIC DNA]</scope>
    <source>
        <strain evidence="9 10">DSM 18390</strain>
    </source>
</reference>
<evidence type="ECO:0000256" key="4">
    <source>
        <dbReference type="ARBA" id="ARBA00022475"/>
    </source>
</evidence>
<dbReference type="AlphaFoldDB" id="A0A0R1YPQ2"/>
<proteinExistence type="inferred from homology"/>
<dbReference type="EMBL" id="AZFZ01000014">
    <property type="protein sequence ID" value="KRM44408.1"/>
    <property type="molecule type" value="Genomic_DNA"/>
</dbReference>
<feature type="transmembrane region" description="Helical" evidence="8">
    <location>
        <begin position="70"/>
        <end position="90"/>
    </location>
</feature>
<accession>A0A0R1YPQ2</accession>
<comment type="caution">
    <text evidence="9">The sequence shown here is derived from an EMBL/GenBank/DDBJ whole genome shotgun (WGS) entry which is preliminary data.</text>
</comment>
<dbReference type="PANTHER" id="PTHR30269:SF37">
    <property type="entry name" value="MEMBRANE TRANSPORTER PROTEIN"/>
    <property type="match status" value="1"/>
</dbReference>
<dbReference type="InterPro" id="IPR002781">
    <property type="entry name" value="TM_pro_TauE-like"/>
</dbReference>
<keyword evidence="5 8" id="KW-0812">Transmembrane</keyword>
<dbReference type="GO" id="GO:0005886">
    <property type="term" value="C:plasma membrane"/>
    <property type="evidence" value="ECO:0007669"/>
    <property type="project" value="UniProtKB-SubCell"/>
</dbReference>
<feature type="transmembrane region" description="Helical" evidence="8">
    <location>
        <begin position="171"/>
        <end position="192"/>
    </location>
</feature>
<feature type="transmembrane region" description="Helical" evidence="8">
    <location>
        <begin position="199"/>
        <end position="218"/>
    </location>
</feature>
<keyword evidence="6 8" id="KW-1133">Transmembrane helix</keyword>
<keyword evidence="3" id="KW-0813">Transport</keyword>
<evidence type="ECO:0000256" key="2">
    <source>
        <dbReference type="ARBA" id="ARBA00009142"/>
    </source>
</evidence>
<evidence type="ECO:0000256" key="6">
    <source>
        <dbReference type="ARBA" id="ARBA00022989"/>
    </source>
</evidence>
<evidence type="ECO:0000256" key="8">
    <source>
        <dbReference type="RuleBase" id="RU363041"/>
    </source>
</evidence>
<feature type="transmembrane region" description="Helical" evidence="8">
    <location>
        <begin position="96"/>
        <end position="114"/>
    </location>
</feature>
<feature type="transmembrane region" description="Helical" evidence="8">
    <location>
        <begin position="134"/>
        <end position="159"/>
    </location>
</feature>
<feature type="transmembrane region" description="Helical" evidence="8">
    <location>
        <begin position="224"/>
        <end position="243"/>
    </location>
</feature>
<protein>
    <recommendedName>
        <fullName evidence="8">Probable membrane transporter protein</fullName>
    </recommendedName>
</protein>
<gene>
    <name evidence="9" type="ORF">FD47_GL000533</name>
</gene>
<sequence>MMTLVLIVLIALFGALVRTVFGFGEALVTMPLLALLAVNLQTSVALIGALGLIVALPGAIRYRVHINFAVVRRLVTGSLLGVPVGILLIKYVDKTIIMRIFSLFLIGYGTYCLIRIHQHRVSPPKFQANGYDYLAGLISGLMGSAYNSHGVPIVVYGTLKKWPVMELRGILQAHFLCVGILVVASQAAAGFWHIEVAELLAVIIPLLLIVIPLGNWLADHINNAQMVKYVYGLLVVFGILLFLKA</sequence>
<name>A0A0R1YPQ2_9LACO</name>
<dbReference type="Proteomes" id="UP000051010">
    <property type="component" value="Unassembled WGS sequence"/>
</dbReference>